<evidence type="ECO:0000256" key="1">
    <source>
        <dbReference type="ARBA" id="ARBA00022603"/>
    </source>
</evidence>
<proteinExistence type="predicted"/>
<reference evidence="5 6" key="1">
    <citation type="submission" date="2013-09" db="EMBL/GenBank/DDBJ databases">
        <title>Corchorus capsularis genome sequencing.</title>
        <authorList>
            <person name="Alam M."/>
            <person name="Haque M.S."/>
            <person name="Islam M.S."/>
            <person name="Emdad E.M."/>
            <person name="Islam M.M."/>
            <person name="Ahmed B."/>
            <person name="Halim A."/>
            <person name="Hossen Q.M.M."/>
            <person name="Hossain M.Z."/>
            <person name="Ahmed R."/>
            <person name="Khan M.M."/>
            <person name="Islam R."/>
            <person name="Rashid M.M."/>
            <person name="Khan S.A."/>
            <person name="Rahman M.S."/>
            <person name="Alam M."/>
        </authorList>
    </citation>
    <scope>NUCLEOTIDE SEQUENCE [LARGE SCALE GENOMIC DNA]</scope>
    <source>
        <strain evidence="6">cv. CVL-1</strain>
        <tissue evidence="5">Whole seedling</tissue>
    </source>
</reference>
<keyword evidence="2 5" id="KW-0808">Transferase</keyword>
<feature type="region of interest" description="Disordered" evidence="4">
    <location>
        <begin position="225"/>
        <end position="300"/>
    </location>
</feature>
<comment type="caution">
    <text evidence="5">The sequence shown here is derived from an EMBL/GenBank/DDBJ whole genome shotgun (WGS) entry which is preliminary data.</text>
</comment>
<protein>
    <submittedName>
        <fullName evidence="5">Putative S-adenosyl-L-methionine-dependent methyltransferase protein</fullName>
    </submittedName>
</protein>
<dbReference type="GO" id="GO:0032259">
    <property type="term" value="P:methylation"/>
    <property type="evidence" value="ECO:0007669"/>
    <property type="project" value="UniProtKB-KW"/>
</dbReference>
<dbReference type="Proteomes" id="UP000188268">
    <property type="component" value="Unassembled WGS sequence"/>
</dbReference>
<sequence>MKYVLLEMDRILRRNGYALIRESSYFMDAISTMTKGMKWGCRKEDTEYDVEKEKIIARGPSGSDSHIQSNNRVHDERGNIEAKCLNKNQEPIKLQEISNSQDTQGISEDKALQRNVVGIVRFPDTINGIDDQLLSDGLSTKVFVTIMGGDMALISFEKLDLPIVVLVVTLLLRMLFRILILSFPITEVDDRQHFENVIAVPNIEATSDTQCDGNLKEHEDVDELVGFDDDKDGSNEGNILNDKQTHSQRMRGSGRNSRDLEETKENIEEDWFSNLPEKNKKRSKKLNKKLKLQRTKSPEI</sequence>
<evidence type="ECO:0000256" key="4">
    <source>
        <dbReference type="SAM" id="MobiDB-lite"/>
    </source>
</evidence>
<keyword evidence="6" id="KW-1185">Reference proteome</keyword>
<keyword evidence="1 5" id="KW-0489">Methyltransferase</keyword>
<dbReference type="GO" id="GO:0008168">
    <property type="term" value="F:methyltransferase activity"/>
    <property type="evidence" value="ECO:0007669"/>
    <property type="project" value="UniProtKB-KW"/>
</dbReference>
<organism evidence="5 6">
    <name type="scientific">Corchorus capsularis</name>
    <name type="common">Jute</name>
    <dbReference type="NCBI Taxonomy" id="210143"/>
    <lineage>
        <taxon>Eukaryota</taxon>
        <taxon>Viridiplantae</taxon>
        <taxon>Streptophyta</taxon>
        <taxon>Embryophyta</taxon>
        <taxon>Tracheophyta</taxon>
        <taxon>Spermatophyta</taxon>
        <taxon>Magnoliopsida</taxon>
        <taxon>eudicotyledons</taxon>
        <taxon>Gunneridae</taxon>
        <taxon>Pentapetalae</taxon>
        <taxon>rosids</taxon>
        <taxon>malvids</taxon>
        <taxon>Malvales</taxon>
        <taxon>Malvaceae</taxon>
        <taxon>Grewioideae</taxon>
        <taxon>Apeibeae</taxon>
        <taxon>Corchorus</taxon>
    </lineage>
</organism>
<dbReference type="Pfam" id="PF03141">
    <property type="entry name" value="Methyltransf_29"/>
    <property type="match status" value="1"/>
</dbReference>
<evidence type="ECO:0000313" key="6">
    <source>
        <dbReference type="Proteomes" id="UP000188268"/>
    </source>
</evidence>
<feature type="compositionally biased region" description="Basic residues" evidence="4">
    <location>
        <begin position="279"/>
        <end position="294"/>
    </location>
</feature>
<evidence type="ECO:0000256" key="3">
    <source>
        <dbReference type="ARBA" id="ARBA00023180"/>
    </source>
</evidence>
<feature type="compositionally biased region" description="Basic and acidic residues" evidence="4">
    <location>
        <begin position="256"/>
        <end position="266"/>
    </location>
</feature>
<keyword evidence="3" id="KW-0325">Glycoprotein</keyword>
<dbReference type="InterPro" id="IPR004159">
    <property type="entry name" value="Put_SAM_MeTrfase"/>
</dbReference>
<dbReference type="STRING" id="210143.A0A1R3J8W2"/>
<accession>A0A1R3J8W2</accession>
<gene>
    <name evidence="5" type="ORF">CCACVL1_07187</name>
</gene>
<dbReference type="EMBL" id="AWWV01008346">
    <property type="protein sequence ID" value="OMO91227.1"/>
    <property type="molecule type" value="Genomic_DNA"/>
</dbReference>
<evidence type="ECO:0000313" key="5">
    <source>
        <dbReference type="EMBL" id="OMO91227.1"/>
    </source>
</evidence>
<dbReference type="Gramene" id="OMO91227">
    <property type="protein sequence ID" value="OMO91227"/>
    <property type="gene ID" value="CCACVL1_07187"/>
</dbReference>
<evidence type="ECO:0000256" key="2">
    <source>
        <dbReference type="ARBA" id="ARBA00022679"/>
    </source>
</evidence>
<dbReference type="OrthoDB" id="2013972at2759"/>
<dbReference type="AlphaFoldDB" id="A0A1R3J8W2"/>
<name>A0A1R3J8W2_COCAP</name>